<evidence type="ECO:0000313" key="4">
    <source>
        <dbReference type="Proteomes" id="UP001231587"/>
    </source>
</evidence>
<evidence type="ECO:0008006" key="5">
    <source>
        <dbReference type="Google" id="ProtNLM"/>
    </source>
</evidence>
<reference evidence="1" key="1">
    <citation type="submission" date="2021-03" db="EMBL/GenBank/DDBJ databases">
        <title>Genomic Encyclopedia of Type Strains, Phase IV (KMG-IV): sequencing the most valuable type-strain genomes for metagenomic binning, comparative biology and taxonomic classification.</title>
        <authorList>
            <person name="Goeker M."/>
        </authorList>
    </citation>
    <scope>NUCLEOTIDE SEQUENCE</scope>
    <source>
        <strain evidence="1">DSM 15523</strain>
        <strain evidence="2 4">DSM 16476</strain>
    </source>
</reference>
<evidence type="ECO:0000313" key="1">
    <source>
        <dbReference type="EMBL" id="MBP1839879.1"/>
    </source>
</evidence>
<organism evidence="1 3">
    <name type="scientific">Formosa algae</name>
    <dbReference type="NCBI Taxonomy" id="225843"/>
    <lineage>
        <taxon>Bacteria</taxon>
        <taxon>Pseudomonadati</taxon>
        <taxon>Bacteroidota</taxon>
        <taxon>Flavobacteriia</taxon>
        <taxon>Flavobacteriales</taxon>
        <taxon>Flavobacteriaceae</taxon>
        <taxon>Formosa</taxon>
    </lineage>
</organism>
<dbReference type="EMBL" id="JAUSUU010000005">
    <property type="protein sequence ID" value="MDQ0335478.1"/>
    <property type="molecule type" value="Genomic_DNA"/>
</dbReference>
<dbReference type="EMBL" id="JAGGJQ010000004">
    <property type="protein sequence ID" value="MBP1839879.1"/>
    <property type="molecule type" value="Genomic_DNA"/>
</dbReference>
<gene>
    <name evidence="1" type="ORF">J2Z56_001803</name>
    <name evidence="2" type="ORF">J2Z57_001926</name>
</gene>
<keyword evidence="4" id="KW-1185">Reference proteome</keyword>
<sequence length="69" mass="8024">MTASDYYVTDLTDRSNLYAQLKVNDNKVVYYAGLAWKESQQYPTKASWEAYLSEFSQKINAPLEVTYNK</sequence>
<dbReference type="AlphaFoldDB" id="A0A9X0YMB0"/>
<accession>A0A9X0YMB0</accession>
<name>A0A9X0YMB0_9FLAO</name>
<dbReference type="Proteomes" id="UP001138672">
    <property type="component" value="Unassembled WGS sequence"/>
</dbReference>
<dbReference type="Pfam" id="PF16153">
    <property type="entry name" value="DUF4861"/>
    <property type="match status" value="1"/>
</dbReference>
<evidence type="ECO:0000313" key="3">
    <source>
        <dbReference type="Proteomes" id="UP001138672"/>
    </source>
</evidence>
<evidence type="ECO:0000313" key="2">
    <source>
        <dbReference type="EMBL" id="MDQ0335478.1"/>
    </source>
</evidence>
<dbReference type="OrthoDB" id="9800230at2"/>
<dbReference type="InterPro" id="IPR032342">
    <property type="entry name" value="DUF4861"/>
</dbReference>
<protein>
    <recommendedName>
        <fullName evidence="5">DUF4861 domain-containing protein</fullName>
    </recommendedName>
</protein>
<proteinExistence type="predicted"/>
<dbReference type="Proteomes" id="UP001231587">
    <property type="component" value="Unassembled WGS sequence"/>
</dbReference>
<comment type="caution">
    <text evidence="1">The sequence shown here is derived from an EMBL/GenBank/DDBJ whole genome shotgun (WGS) entry which is preliminary data.</text>
</comment>